<name>A0AC35F078_9BILA</name>
<reference evidence="2" key="1">
    <citation type="submission" date="2022-11" db="UniProtKB">
        <authorList>
            <consortium name="WormBaseParasite"/>
        </authorList>
    </citation>
    <scope>IDENTIFICATION</scope>
</reference>
<evidence type="ECO:0000313" key="1">
    <source>
        <dbReference type="Proteomes" id="UP000887580"/>
    </source>
</evidence>
<organism evidence="1 2">
    <name type="scientific">Panagrolaimus sp. PS1159</name>
    <dbReference type="NCBI Taxonomy" id="55785"/>
    <lineage>
        <taxon>Eukaryota</taxon>
        <taxon>Metazoa</taxon>
        <taxon>Ecdysozoa</taxon>
        <taxon>Nematoda</taxon>
        <taxon>Chromadorea</taxon>
        <taxon>Rhabditida</taxon>
        <taxon>Tylenchina</taxon>
        <taxon>Panagrolaimomorpha</taxon>
        <taxon>Panagrolaimoidea</taxon>
        <taxon>Panagrolaimidae</taxon>
        <taxon>Panagrolaimus</taxon>
    </lineage>
</organism>
<sequence>MNNNESSPNGEKHPFLNSSETLDLQKLAQFLKNCDNDCCIIRLWHPKVVQRSYGKEKRFFCPPPTIALFGHGWSLNKTKISLNMSIYRQQLQNAYTENDPPPSVEEEKRLRGLLSQIPDLPLRLHLNVGINDGTTPFIVTIQDKVMAKSLFISSVDRRRYFKLGCEISEYLGPTTLYPARFIGKFESSEIRVVSKPAKKQNVRAADSAYVCLKSGMQVALFNRARSQGISTRYLHVEEPNFIASLDHWSSFYIYAVNTDENSDSDKTFISRQGVIYYNHVVRLVDVLTASIIQFQVPILSHQAHESRDCVAWSITNCELIEFKFFEVMGPTNEPVSPIPFIKTAQLEGVQEHNAIIEFSGTNLGPHLSVYFGLFSSTVISANSSNIRCRVPTVLELTQNSDMEIHTTTNDGSYQFPISLIRKDGVVYPTDIEFLYSSYSAGEIGKIVFKSSLKFLDDPDEDEENVSQQLEATFTEDEGEAEEVE</sequence>
<protein>
    <submittedName>
        <fullName evidence="2">Uncharacterized protein</fullName>
    </submittedName>
</protein>
<evidence type="ECO:0000313" key="2">
    <source>
        <dbReference type="WBParaSite" id="PS1159_v2.g12518.t1"/>
    </source>
</evidence>
<dbReference type="WBParaSite" id="PS1159_v2.g12518.t1">
    <property type="protein sequence ID" value="PS1159_v2.g12518.t1"/>
    <property type="gene ID" value="PS1159_v2.g12518"/>
</dbReference>
<dbReference type="Proteomes" id="UP000887580">
    <property type="component" value="Unplaced"/>
</dbReference>
<proteinExistence type="predicted"/>
<accession>A0AC35F078</accession>